<dbReference type="AlphaFoldDB" id="A0A9U5C4L2"/>
<sequence length="771" mass="87415">MSARLHTMPSSPAARRSRNVSFLRTFRLSLRFIVPLAVALGLFAYAVVPLVDRLMFGWAIRDIEARTQLIAGALDEQIGDAARDGAIGRISRALERATHDERLYALAYCDAEGRLLVRTRQFPAGFDCTTRHADPAQLADARPGSIEALHVVQRPVMSDGETLGALVLVHDTSYVLRRSEETRRYVVMLVAGMGAIVALITVLVAHLSWRGWVEGARAFLRGEGLVRPFERTDPDIAPLVSDMRQLLRQVNEERRILHDTTIEWRPETLRLLLREHLYGDQVIVVSNREPYIHSRNDDGRIVVKRPASGLVTAVEPVMRACSGTWIAHGSGSADADVTDKQGHVAVPPDNPSYTLRRLWLSEEEERGYYFGFANEGLWPLCHIAHVRPIFREADWEQYLAVNKRFADAVVAEARTRDPVVLVQDYHFALLPRLIRERLPQATIITFWHIPWPNPESFGICPWRTEILEGLLGSTILGFHTPYHCQNFLQAVDRFLEARITREDSVVTFHGRRTKVQDYPISIHWEALSPEQRQAAVMARERLRASYGFGPEHRFALGVDRLDYTKGIVERFHAVEAMLAKHPEMVGRFTLVQIAAPTRSVLDDYRNFEQRVREQAARINERFAAPGRPEAIRLLVEQHGSESVFAHFRACDICLVTSLHDGMNLVSKEFIAARDDEQGVLILSQFAGAAGELTEALIVNPYHVDQTADVLYQAATMHPAEQGERMRSLRGIVEDFNIYRWAGRMLLDASRERNSAKTRDRIDRLSSSSERY</sequence>
<dbReference type="InterPro" id="IPR001830">
    <property type="entry name" value="Glyco_trans_20"/>
</dbReference>
<evidence type="ECO:0000256" key="1">
    <source>
        <dbReference type="ARBA" id="ARBA00008799"/>
    </source>
</evidence>
<organism evidence="3 4">
    <name type="scientific">Derxia gummosa DSM 723</name>
    <dbReference type="NCBI Taxonomy" id="1121388"/>
    <lineage>
        <taxon>Bacteria</taxon>
        <taxon>Pseudomonadati</taxon>
        <taxon>Pseudomonadota</taxon>
        <taxon>Betaproteobacteria</taxon>
        <taxon>Burkholderiales</taxon>
        <taxon>Alcaligenaceae</taxon>
        <taxon>Derxia</taxon>
    </lineage>
</organism>
<dbReference type="Proteomes" id="UP000675920">
    <property type="component" value="Unplaced"/>
</dbReference>
<dbReference type="PANTHER" id="PTHR10788">
    <property type="entry name" value="TREHALOSE-6-PHOSPHATE SYNTHASE"/>
    <property type="match status" value="1"/>
</dbReference>
<keyword evidence="2" id="KW-0812">Transmembrane</keyword>
<dbReference type="Pfam" id="PF00982">
    <property type="entry name" value="Glyco_transf_20"/>
    <property type="match status" value="1"/>
</dbReference>
<keyword evidence="2" id="KW-1133">Transmembrane helix</keyword>
<reference evidence="4" key="3">
    <citation type="journal article" date="2003" name="Glycobiology">
        <title>New insights on trehalose: a multifunctional molecule.</title>
        <authorList>
            <person name="Elbein A.D."/>
            <person name="Pan Y.T."/>
            <person name="Pastuszak I."/>
            <person name="Carroll D."/>
        </authorList>
    </citation>
    <scope>NUCLEOTIDE SEQUENCE</scope>
</reference>
<keyword evidence="3" id="KW-1185">Reference proteome</keyword>
<accession>A0A9U5C4L2</accession>
<reference evidence="4" key="1">
    <citation type="journal article" date="1997" name="Biochem. J. 326 ( Pt">
        <title>A classification of nucleotide-diphospho-sugar glycosyltransferases based on amino acid sequence similarities.</title>
        <authorList>
            <person name="Campbell J.A."/>
            <person name="Davies G.J."/>
            <person name="Bulone V."/>
            <person name="Henrissat B."/>
        </authorList>
    </citation>
    <scope>NUCLEOTIDE SEQUENCE</scope>
</reference>
<dbReference type="Gene3D" id="3.40.50.2000">
    <property type="entry name" value="Glycogen Phosphorylase B"/>
    <property type="match status" value="2"/>
</dbReference>
<dbReference type="GO" id="GO:0003825">
    <property type="term" value="F:alpha,alpha-trehalose-phosphate synthase (UDP-forming) activity"/>
    <property type="evidence" value="ECO:0007669"/>
    <property type="project" value="UniProtKB-EC"/>
</dbReference>
<protein>
    <submittedName>
        <fullName evidence="4">Alpha,alpha-trehalose-phosphate synthase (UDP-forming)</fullName>
        <ecNumber evidence="4">2.4.1.15</ecNumber>
    </submittedName>
</protein>
<dbReference type="CDD" id="cd03788">
    <property type="entry name" value="GT20_TPS"/>
    <property type="match status" value="1"/>
</dbReference>
<feature type="transmembrane region" description="Helical" evidence="2">
    <location>
        <begin position="185"/>
        <end position="209"/>
    </location>
</feature>
<reference evidence="4" key="5">
    <citation type="journal article" date="2006" name="Glycobiology">
        <title>Structures and mechanisms of glycosyltransferases.</title>
        <authorList>
            <person name="Breton C."/>
            <person name="Snajdrova L."/>
            <person name="Jeanneau C."/>
            <person name="Koca J."/>
            <person name="Imberty A."/>
        </authorList>
    </citation>
    <scope>NUCLEOTIDE SEQUENCE</scope>
</reference>
<dbReference type="RefSeq" id="WP_245591420.1">
    <property type="nucleotide sequence ID" value="NZ_KI519499.1"/>
</dbReference>
<proteinExistence type="inferred from homology"/>
<dbReference type="PANTHER" id="PTHR10788:SF106">
    <property type="entry name" value="BCDNA.GH08860"/>
    <property type="match status" value="1"/>
</dbReference>
<dbReference type="EC" id="2.4.1.15" evidence="4"/>
<reference evidence="4" key="2">
    <citation type="journal article" date="2003" name="Curr. Opin. Plant Biol.">
        <title>Trehalose metabolism: a regulatory role for trehalose-6-phosphate?</title>
        <authorList>
            <person name="Eastmond P.J."/>
            <person name="Graham I.A."/>
        </authorList>
    </citation>
    <scope>NUCLEOTIDE SEQUENCE</scope>
</reference>
<comment type="similarity">
    <text evidence="1">Belongs to the glycosyltransferase 20 family.</text>
</comment>
<reference evidence="4" key="4">
    <citation type="journal article" date="2003" name="J. Mol. Biol.">
        <title>An evolving hierarchical family classification for glycosyltransferases.</title>
        <authorList>
            <person name="Coutinho P.M."/>
            <person name="Deleury E."/>
            <person name="Davies G.J."/>
            <person name="Henrissat B."/>
        </authorList>
    </citation>
    <scope>NUCLEOTIDE SEQUENCE</scope>
</reference>
<evidence type="ECO:0000256" key="2">
    <source>
        <dbReference type="SAM" id="Phobius"/>
    </source>
</evidence>
<keyword evidence="2" id="KW-0472">Membrane</keyword>
<dbReference type="GO" id="GO:0005992">
    <property type="term" value="P:trehalose biosynthetic process"/>
    <property type="evidence" value="ECO:0007669"/>
    <property type="project" value="InterPro"/>
</dbReference>
<name>A0A9U5C4L2_9BURK</name>
<evidence type="ECO:0000313" key="3">
    <source>
        <dbReference type="Proteomes" id="UP000675920"/>
    </source>
</evidence>
<feature type="transmembrane region" description="Helical" evidence="2">
    <location>
        <begin position="32"/>
        <end position="51"/>
    </location>
</feature>
<evidence type="ECO:0000313" key="4">
    <source>
        <dbReference type="RefSeq" id="WP_245591420.1"/>
    </source>
</evidence>
<dbReference type="SUPFAM" id="SSF53756">
    <property type="entry name" value="UDP-Glycosyltransferase/glycogen phosphorylase"/>
    <property type="match status" value="1"/>
</dbReference>
<reference evidence="4" key="6">
    <citation type="submission" date="2025-08" db="UniProtKB">
        <authorList>
            <consortium name="RefSeq"/>
        </authorList>
    </citation>
    <scope>IDENTIFICATION</scope>
</reference>